<organism evidence="3 4">
    <name type="scientific">Aquaticitalea lipolytica</name>
    <dbReference type="NCBI Taxonomy" id="1247562"/>
    <lineage>
        <taxon>Bacteria</taxon>
        <taxon>Pseudomonadati</taxon>
        <taxon>Bacteroidota</taxon>
        <taxon>Flavobacteriia</taxon>
        <taxon>Flavobacteriales</taxon>
        <taxon>Flavobacteriaceae</taxon>
        <taxon>Aquaticitalea</taxon>
    </lineage>
</organism>
<proteinExistence type="predicted"/>
<keyword evidence="4" id="KW-1185">Reference proteome</keyword>
<evidence type="ECO:0000256" key="1">
    <source>
        <dbReference type="ARBA" id="ARBA00022801"/>
    </source>
</evidence>
<protein>
    <submittedName>
        <fullName evidence="3">Peptidase S9</fullName>
    </submittedName>
</protein>
<name>A0A8J2TRZ4_9FLAO</name>
<keyword evidence="1" id="KW-0378">Hydrolase</keyword>
<gene>
    <name evidence="3" type="ORF">GCM10011531_27140</name>
</gene>
<sequence>MALLKANNKIITIALFLLFISCKSKELLESKEVKRYTPEEFTENVRVSGLYFSTNNNKLLYTSDKLGQPAPFHYDFNTNEHTLVHNDSENPIWGLVMYSNNDNLVFTSVKDGGQYPHIYLKEGDFVTDLTPGDKVRATSKGTNREKTGLYYRANTRKPKVFDLHFFDFNTKENKLVFKNETDFSISEISNNNQYVVLFEGLTEESNNLYLHDTKNDSLTLISEKDNEDVYYTAYFSNDDKDFFYLTSHDNEFTYLEKYNIESKQKEVVLKEDWDIMDVIVSGDEKFRIININQNGSPKIKIQDVQKNKYLNVPTLDTLQVTKTCFSNDGKFLAMQVTNYNTPKDIYLLNLETLKAERIVSSLNKQINENDLVFPEDVTLKSFDKLEIPALLYKPKNASKYNKLPGLIWTHGGPGGQFHKTYDEYIQYVVNQGYVVLAVNNRGSSGYGKTFKSLDNQKHGVDDLKDCLEGKNYLQNLDYVNDDKIGIIGASYGGYLSLAALTFYPDEFSVGVDMFGISNWFNVLNNIPAYWETRKKALYAEMGNPKTDSIMLYNKSPLFFSEKIKKPLLVVQGANDSRVPQSESDSIVARVKKNGTPVEYLIFDDEGHGVRKPENKIETLKAIATFLNKYLKDEK</sequence>
<accession>A0A8J2TRZ4</accession>
<dbReference type="GO" id="GO:0006508">
    <property type="term" value="P:proteolysis"/>
    <property type="evidence" value="ECO:0007669"/>
    <property type="project" value="InterPro"/>
</dbReference>
<feature type="domain" description="Peptidase S9 prolyl oligopeptidase catalytic" evidence="2">
    <location>
        <begin position="422"/>
        <end position="632"/>
    </location>
</feature>
<dbReference type="Proteomes" id="UP000598120">
    <property type="component" value="Unassembled WGS sequence"/>
</dbReference>
<dbReference type="EMBL" id="BMIC01000009">
    <property type="protein sequence ID" value="GFZ93782.1"/>
    <property type="molecule type" value="Genomic_DNA"/>
</dbReference>
<dbReference type="RefSeq" id="WP_188606949.1">
    <property type="nucleotide sequence ID" value="NZ_BMIC01000009.1"/>
</dbReference>
<comment type="caution">
    <text evidence="3">The sequence shown here is derived from an EMBL/GenBank/DDBJ whole genome shotgun (WGS) entry which is preliminary data.</text>
</comment>
<dbReference type="Pfam" id="PF00326">
    <property type="entry name" value="Peptidase_S9"/>
    <property type="match status" value="1"/>
</dbReference>
<evidence type="ECO:0000313" key="3">
    <source>
        <dbReference type="EMBL" id="GFZ93782.1"/>
    </source>
</evidence>
<dbReference type="InterPro" id="IPR001375">
    <property type="entry name" value="Peptidase_S9_cat"/>
</dbReference>
<dbReference type="Gene3D" id="2.130.10.120">
    <property type="entry name" value="Prolyl oligopeptidase, N-terminal domain"/>
    <property type="match status" value="1"/>
</dbReference>
<evidence type="ECO:0000313" key="4">
    <source>
        <dbReference type="Proteomes" id="UP000598120"/>
    </source>
</evidence>
<dbReference type="GO" id="GO:0004252">
    <property type="term" value="F:serine-type endopeptidase activity"/>
    <property type="evidence" value="ECO:0007669"/>
    <property type="project" value="TreeGrafter"/>
</dbReference>
<reference evidence="3 4" key="1">
    <citation type="journal article" date="2014" name="Int. J. Syst. Evol. Microbiol.">
        <title>Complete genome sequence of Corynebacterium casei LMG S-19264T (=DSM 44701T), isolated from a smear-ripened cheese.</title>
        <authorList>
            <consortium name="US DOE Joint Genome Institute (JGI-PGF)"/>
            <person name="Walter F."/>
            <person name="Albersmeier A."/>
            <person name="Kalinowski J."/>
            <person name="Ruckert C."/>
        </authorList>
    </citation>
    <scope>NUCLEOTIDE SEQUENCE [LARGE SCALE GENOMIC DNA]</scope>
    <source>
        <strain evidence="3 4">CGMCC 1.15295</strain>
    </source>
</reference>
<dbReference type="Gene3D" id="3.40.50.1820">
    <property type="entry name" value="alpha/beta hydrolase"/>
    <property type="match status" value="1"/>
</dbReference>
<dbReference type="SUPFAM" id="SSF82171">
    <property type="entry name" value="DPP6 N-terminal domain-like"/>
    <property type="match status" value="1"/>
</dbReference>
<dbReference type="SUPFAM" id="SSF53474">
    <property type="entry name" value="alpha/beta-Hydrolases"/>
    <property type="match status" value="1"/>
</dbReference>
<dbReference type="AlphaFoldDB" id="A0A8J2TRZ4"/>
<dbReference type="PROSITE" id="PS51257">
    <property type="entry name" value="PROKAR_LIPOPROTEIN"/>
    <property type="match status" value="1"/>
</dbReference>
<dbReference type="InterPro" id="IPR029058">
    <property type="entry name" value="AB_hydrolase_fold"/>
</dbReference>
<dbReference type="PANTHER" id="PTHR42776:SF27">
    <property type="entry name" value="DIPEPTIDYL PEPTIDASE FAMILY MEMBER 6"/>
    <property type="match status" value="1"/>
</dbReference>
<dbReference type="PANTHER" id="PTHR42776">
    <property type="entry name" value="SERINE PEPTIDASE S9 FAMILY MEMBER"/>
    <property type="match status" value="1"/>
</dbReference>
<evidence type="ECO:0000259" key="2">
    <source>
        <dbReference type="Pfam" id="PF00326"/>
    </source>
</evidence>